<protein>
    <submittedName>
        <fullName evidence="1">Uncharacterized protein</fullName>
    </submittedName>
</protein>
<gene>
    <name evidence="1" type="ORF">NPIL_171671</name>
</gene>
<name>A0A8X6MXG2_NEPPI</name>
<proteinExistence type="predicted"/>
<dbReference type="EMBL" id="BMAW01003307">
    <property type="protein sequence ID" value="GFS82906.1"/>
    <property type="molecule type" value="Genomic_DNA"/>
</dbReference>
<reference evidence="1" key="1">
    <citation type="submission" date="2020-08" db="EMBL/GenBank/DDBJ databases">
        <title>Multicomponent nature underlies the extraordinary mechanical properties of spider dragline silk.</title>
        <authorList>
            <person name="Kono N."/>
            <person name="Nakamura H."/>
            <person name="Mori M."/>
            <person name="Yoshida Y."/>
            <person name="Ohtoshi R."/>
            <person name="Malay A.D."/>
            <person name="Moran D.A.P."/>
            <person name="Tomita M."/>
            <person name="Numata K."/>
            <person name="Arakawa K."/>
        </authorList>
    </citation>
    <scope>NUCLEOTIDE SEQUENCE</scope>
</reference>
<evidence type="ECO:0000313" key="2">
    <source>
        <dbReference type="Proteomes" id="UP000887013"/>
    </source>
</evidence>
<organism evidence="1 2">
    <name type="scientific">Nephila pilipes</name>
    <name type="common">Giant wood spider</name>
    <name type="synonym">Nephila maculata</name>
    <dbReference type="NCBI Taxonomy" id="299642"/>
    <lineage>
        <taxon>Eukaryota</taxon>
        <taxon>Metazoa</taxon>
        <taxon>Ecdysozoa</taxon>
        <taxon>Arthropoda</taxon>
        <taxon>Chelicerata</taxon>
        <taxon>Arachnida</taxon>
        <taxon>Araneae</taxon>
        <taxon>Araneomorphae</taxon>
        <taxon>Entelegynae</taxon>
        <taxon>Araneoidea</taxon>
        <taxon>Nephilidae</taxon>
        <taxon>Nephila</taxon>
    </lineage>
</organism>
<comment type="caution">
    <text evidence="1">The sequence shown here is derived from an EMBL/GenBank/DDBJ whole genome shotgun (WGS) entry which is preliminary data.</text>
</comment>
<sequence length="93" mass="10696">MEEPANVLCSNKRTETFQSPLDIKIILPQILSVTYNFRHSKVNEGREEQHVPISTPSVSRELLKSRILEDSLPKTMGELFVPIYDKRLVHLGH</sequence>
<dbReference type="Proteomes" id="UP000887013">
    <property type="component" value="Unassembled WGS sequence"/>
</dbReference>
<accession>A0A8X6MXG2</accession>
<evidence type="ECO:0000313" key="1">
    <source>
        <dbReference type="EMBL" id="GFS82906.1"/>
    </source>
</evidence>
<dbReference type="AlphaFoldDB" id="A0A8X6MXG2"/>
<keyword evidence="2" id="KW-1185">Reference proteome</keyword>